<dbReference type="InterPro" id="IPR052901">
    <property type="entry name" value="Bact_TGase-like"/>
</dbReference>
<feature type="region of interest" description="Disordered" evidence="1">
    <location>
        <begin position="551"/>
        <end position="627"/>
    </location>
</feature>
<dbReference type="OrthoDB" id="9804023at2"/>
<feature type="transmembrane region" description="Helical" evidence="2">
    <location>
        <begin position="12"/>
        <end position="32"/>
    </location>
</feature>
<feature type="transmembrane region" description="Helical" evidence="2">
    <location>
        <begin position="630"/>
        <end position="648"/>
    </location>
</feature>
<sequence length="778" mass="81432">MRPGADAGPRTLLTLAAAVTTLCAFSLLDPVFSTPGWWTGPVLAVCVVAAVGAAAQWVRVLGPLTPLLQLAALAPAVTGYHAPDTALLGVVPTPASVGRLTALGAAGLEEIRVGTTPVPASPGLTVLVTLCLGLLAVLVHLVAVTLRLAGLAGPALLALVFVPLTVHHEGVAWGAFTVTALGFLLLLGVESAVRTAAWGVRVRSDRWPPRRGRAPAADAARQALDVTRVAAVAVALALLLPLAVPGLVSDAMFALTSGVRGDGRTVTTVNPLASLRNDLTAAGDRQVLEYRTTESSPEYLRTHVLDAFDGADWTMSPVQASQRHRVDGALPEAPGFVPGPEDEPVTTDITVSAAVRQMDFLPLPYPSSGLLVPGEWFADPDTLMVFSPEEEAGGLTYQVTGSRPAPDPGDLAASGEPASVDGRYLELPPVPDEVAALTDSVVADAGNPYERAVALQDWFTGGGFEYDLRPPGVPAGTDPLSYFLLESRTGYCQHFSAAMAVMARYAGIPARVAVGYTAGENVGGDHWVVTQRNGHAWPELYFEGQGWLRFEPTPSASGGQPSADVPDYAAPAREETPEDAGREAAGTPGESAGPEREPEDAETPGPGQEAAPADRTAGGGAGQGSDAPPVAAAVAAALAVLLALPALVRRIVRGLRWGRASDARRRARAAWLELRDDLLDLGLGWNPAESPRAVGRRLEDGQRPAEHARAALRRVVAAEEAARYAPEPLPARDLADDSRAVRRALAAACPPRTRALALLLPRSLFTRKRPRRNSRRTV</sequence>
<feature type="transmembrane region" description="Helical" evidence="2">
    <location>
        <begin position="172"/>
        <end position="193"/>
    </location>
</feature>
<evidence type="ECO:0000256" key="1">
    <source>
        <dbReference type="SAM" id="MobiDB-lite"/>
    </source>
</evidence>
<feature type="domain" description="Transglutaminase-like" evidence="3">
    <location>
        <begin position="484"/>
        <end position="554"/>
    </location>
</feature>
<keyword evidence="2" id="KW-0472">Membrane</keyword>
<organism evidence="4 5">
    <name type="scientific">Actinorugispora endophytica</name>
    <dbReference type="NCBI Taxonomy" id="1605990"/>
    <lineage>
        <taxon>Bacteria</taxon>
        <taxon>Bacillati</taxon>
        <taxon>Actinomycetota</taxon>
        <taxon>Actinomycetes</taxon>
        <taxon>Streptosporangiales</taxon>
        <taxon>Nocardiopsidaceae</taxon>
        <taxon>Actinorugispora</taxon>
    </lineage>
</organism>
<feature type="transmembrane region" description="Helical" evidence="2">
    <location>
        <begin position="229"/>
        <end position="248"/>
    </location>
</feature>
<keyword evidence="2" id="KW-1133">Transmembrane helix</keyword>
<dbReference type="Pfam" id="PF01841">
    <property type="entry name" value="Transglut_core"/>
    <property type="match status" value="1"/>
</dbReference>
<reference evidence="4 5" key="1">
    <citation type="submission" date="2019-03" db="EMBL/GenBank/DDBJ databases">
        <title>Genomic Encyclopedia of Type Strains, Phase IV (KMG-IV): sequencing the most valuable type-strain genomes for metagenomic binning, comparative biology and taxonomic classification.</title>
        <authorList>
            <person name="Goeker M."/>
        </authorList>
    </citation>
    <scope>NUCLEOTIDE SEQUENCE [LARGE SCALE GENOMIC DNA]</scope>
    <source>
        <strain evidence="4 5">DSM 46770</strain>
    </source>
</reference>
<protein>
    <submittedName>
        <fullName evidence="4">Transglutaminase superfamily protein</fullName>
    </submittedName>
</protein>
<gene>
    <name evidence="4" type="ORF">EV190_106230</name>
</gene>
<feature type="transmembrane region" description="Helical" evidence="2">
    <location>
        <begin position="64"/>
        <end position="82"/>
    </location>
</feature>
<proteinExistence type="predicted"/>
<dbReference type="PANTHER" id="PTHR42736:SF1">
    <property type="entry name" value="PROTEIN-GLUTAMINE GAMMA-GLUTAMYLTRANSFERASE"/>
    <property type="match status" value="1"/>
</dbReference>
<keyword evidence="2" id="KW-0812">Transmembrane</keyword>
<feature type="compositionally biased region" description="Basic and acidic residues" evidence="1">
    <location>
        <begin position="572"/>
        <end position="582"/>
    </location>
</feature>
<dbReference type="Proteomes" id="UP000295281">
    <property type="component" value="Unassembled WGS sequence"/>
</dbReference>
<dbReference type="RefSeq" id="WP_133741478.1">
    <property type="nucleotide sequence ID" value="NZ_SNYN01000006.1"/>
</dbReference>
<evidence type="ECO:0000259" key="3">
    <source>
        <dbReference type="SMART" id="SM00460"/>
    </source>
</evidence>
<dbReference type="AlphaFoldDB" id="A0A4V3D8P7"/>
<evidence type="ECO:0000256" key="2">
    <source>
        <dbReference type="SAM" id="Phobius"/>
    </source>
</evidence>
<evidence type="ECO:0000313" key="5">
    <source>
        <dbReference type="Proteomes" id="UP000295281"/>
    </source>
</evidence>
<evidence type="ECO:0000313" key="4">
    <source>
        <dbReference type="EMBL" id="TDQ52589.1"/>
    </source>
</evidence>
<feature type="transmembrane region" description="Helical" evidence="2">
    <location>
        <begin position="148"/>
        <end position="166"/>
    </location>
</feature>
<dbReference type="SMART" id="SM00460">
    <property type="entry name" value="TGc"/>
    <property type="match status" value="1"/>
</dbReference>
<keyword evidence="5" id="KW-1185">Reference proteome</keyword>
<dbReference type="InterPro" id="IPR021878">
    <property type="entry name" value="TgpA_N"/>
</dbReference>
<accession>A0A4V3D8P7</accession>
<dbReference type="Gene3D" id="3.10.620.30">
    <property type="match status" value="1"/>
</dbReference>
<dbReference type="SUPFAM" id="SSF54001">
    <property type="entry name" value="Cysteine proteinases"/>
    <property type="match status" value="1"/>
</dbReference>
<dbReference type="Pfam" id="PF11992">
    <property type="entry name" value="TgpA_N"/>
    <property type="match status" value="1"/>
</dbReference>
<comment type="caution">
    <text evidence="4">The sequence shown here is derived from an EMBL/GenBank/DDBJ whole genome shotgun (WGS) entry which is preliminary data.</text>
</comment>
<feature type="transmembrane region" description="Helical" evidence="2">
    <location>
        <begin position="124"/>
        <end position="143"/>
    </location>
</feature>
<name>A0A4V3D8P7_9ACTN</name>
<dbReference type="InterPro" id="IPR002931">
    <property type="entry name" value="Transglutaminase-like"/>
</dbReference>
<dbReference type="PANTHER" id="PTHR42736">
    <property type="entry name" value="PROTEIN-GLUTAMINE GAMMA-GLUTAMYLTRANSFERASE"/>
    <property type="match status" value="1"/>
</dbReference>
<dbReference type="EMBL" id="SNYN01000006">
    <property type="protein sequence ID" value="TDQ52589.1"/>
    <property type="molecule type" value="Genomic_DNA"/>
</dbReference>
<feature type="transmembrane region" description="Helical" evidence="2">
    <location>
        <begin position="38"/>
        <end position="57"/>
    </location>
</feature>
<dbReference type="InterPro" id="IPR038765">
    <property type="entry name" value="Papain-like_cys_pep_sf"/>
</dbReference>